<dbReference type="InterPro" id="IPR011335">
    <property type="entry name" value="Restrct_endonuc-II-like"/>
</dbReference>
<dbReference type="InterPro" id="IPR007569">
    <property type="entry name" value="DUF559"/>
</dbReference>
<dbReference type="Proteomes" id="UP000271469">
    <property type="component" value="Chromosome"/>
</dbReference>
<dbReference type="EMBL" id="CP033972">
    <property type="protein sequence ID" value="AZG48027.1"/>
    <property type="molecule type" value="Genomic_DNA"/>
</dbReference>
<evidence type="ECO:0000259" key="1">
    <source>
        <dbReference type="Pfam" id="PF04480"/>
    </source>
</evidence>
<protein>
    <recommendedName>
        <fullName evidence="1">DUF559 domain-containing protein</fullName>
    </recommendedName>
</protein>
<reference evidence="2 3" key="1">
    <citation type="submission" date="2018-11" db="EMBL/GenBank/DDBJ databases">
        <title>Gordonia insulae sp. nov., isolated from an island soil.</title>
        <authorList>
            <person name="Kim Y.S."/>
            <person name="Kim S.B."/>
        </authorList>
    </citation>
    <scope>NUCLEOTIDE SEQUENCE [LARGE SCALE GENOMIC DNA]</scope>
    <source>
        <strain evidence="2 3">MMS17-SY073</strain>
    </source>
</reference>
<evidence type="ECO:0000313" key="3">
    <source>
        <dbReference type="Proteomes" id="UP000271469"/>
    </source>
</evidence>
<name>A0A3G8JSH0_9ACTN</name>
<keyword evidence="3" id="KW-1185">Reference proteome</keyword>
<accession>A0A3G8JSH0</accession>
<evidence type="ECO:0000313" key="2">
    <source>
        <dbReference type="EMBL" id="AZG48027.1"/>
    </source>
</evidence>
<dbReference type="Pfam" id="PF04480">
    <property type="entry name" value="DUF559"/>
    <property type="match status" value="1"/>
</dbReference>
<gene>
    <name evidence="2" type="ORF">D7316_04640</name>
</gene>
<dbReference type="RefSeq" id="WP_164473839.1">
    <property type="nucleotide sequence ID" value="NZ_CP033972.1"/>
</dbReference>
<sequence length="285" mass="32700">MKYIGVHRFAELIDGGLTRKEIRRQVADGDLVLLRRDWYADKRADATTCQVVRAGGVVGCLTALRYHRVWVPGSSTTVHRRGNSRAHRAQTKITYCRQYGRPEPEYGAIDEVPIAFRHAVRCLDGEELVAVCDSIANQRLMAIDEMRSEMRSAPKSKQRLLDKCDARAQSGTETMTRLRLRARRLKVRVQVTISGLGRVDLVVGDRLIIEVDSEEYHRTKEQYEEDRRRDRKAAELGYITLRFTYATVTTDWEAAEKQVLTIVREGRHLWPRQRKRKAAAPVGPT</sequence>
<proteinExistence type="predicted"/>
<dbReference type="Gene3D" id="3.40.960.10">
    <property type="entry name" value="VSR Endonuclease"/>
    <property type="match status" value="1"/>
</dbReference>
<dbReference type="KEGG" id="gom:D7316_04640"/>
<feature type="domain" description="DUF559" evidence="1">
    <location>
        <begin position="169"/>
        <end position="263"/>
    </location>
</feature>
<dbReference type="SUPFAM" id="SSF52980">
    <property type="entry name" value="Restriction endonuclease-like"/>
    <property type="match status" value="1"/>
</dbReference>
<dbReference type="AlphaFoldDB" id="A0A3G8JSH0"/>
<organism evidence="2 3">
    <name type="scientific">Gordonia insulae</name>
    <dbReference type="NCBI Taxonomy" id="2420509"/>
    <lineage>
        <taxon>Bacteria</taxon>
        <taxon>Bacillati</taxon>
        <taxon>Actinomycetota</taxon>
        <taxon>Actinomycetes</taxon>
        <taxon>Mycobacteriales</taxon>
        <taxon>Gordoniaceae</taxon>
        <taxon>Gordonia</taxon>
    </lineage>
</organism>